<dbReference type="Proteomes" id="UP001500795">
    <property type="component" value="Unassembled WGS sequence"/>
</dbReference>
<accession>A0ABP6VQY1</accession>
<comment type="caution">
    <text evidence="1">The sequence shown here is derived from an EMBL/GenBank/DDBJ whole genome shotgun (WGS) entry which is preliminary data.</text>
</comment>
<evidence type="ECO:0000313" key="2">
    <source>
        <dbReference type="Proteomes" id="UP001500795"/>
    </source>
</evidence>
<gene>
    <name evidence="1" type="ORF">GCM10022394_19080</name>
</gene>
<dbReference type="EMBL" id="BAABCX010000002">
    <property type="protein sequence ID" value="GAA3539526.1"/>
    <property type="molecule type" value="Genomic_DNA"/>
</dbReference>
<name>A0ABP6VQY1_9GAMM</name>
<keyword evidence="2" id="KW-1185">Reference proteome</keyword>
<reference evidence="2" key="1">
    <citation type="journal article" date="2019" name="Int. J. Syst. Evol. Microbiol.">
        <title>The Global Catalogue of Microorganisms (GCM) 10K type strain sequencing project: providing services to taxonomists for standard genome sequencing and annotation.</title>
        <authorList>
            <consortium name="The Broad Institute Genomics Platform"/>
            <consortium name="The Broad Institute Genome Sequencing Center for Infectious Disease"/>
            <person name="Wu L."/>
            <person name="Ma J."/>
        </authorList>
    </citation>
    <scope>NUCLEOTIDE SEQUENCE [LARGE SCALE GENOMIC DNA]</scope>
    <source>
        <strain evidence="2">JCM 17110</strain>
    </source>
</reference>
<protein>
    <submittedName>
        <fullName evidence="1">Uncharacterized protein</fullName>
    </submittedName>
</protein>
<organism evidence="1 2">
    <name type="scientific">Zobellella aerophila</name>
    <dbReference type="NCBI Taxonomy" id="870480"/>
    <lineage>
        <taxon>Bacteria</taxon>
        <taxon>Pseudomonadati</taxon>
        <taxon>Pseudomonadota</taxon>
        <taxon>Gammaproteobacteria</taxon>
        <taxon>Aeromonadales</taxon>
        <taxon>Aeromonadaceae</taxon>
        <taxon>Zobellella</taxon>
    </lineage>
</organism>
<proteinExistence type="predicted"/>
<sequence>MAEIKRLVFLPEGARGRAMLIGWDTLMAGTMVVRGRVVRRWESKDVQVFLFNAGYGPDGNVGGWAGPGPGYGRR</sequence>
<evidence type="ECO:0000313" key="1">
    <source>
        <dbReference type="EMBL" id="GAA3539526.1"/>
    </source>
</evidence>